<keyword evidence="2" id="KW-1185">Reference proteome</keyword>
<dbReference type="Proteomes" id="UP000789702">
    <property type="component" value="Unassembled WGS sequence"/>
</dbReference>
<dbReference type="EMBL" id="CAJVPU010001051">
    <property type="protein sequence ID" value="CAG8469762.1"/>
    <property type="molecule type" value="Genomic_DNA"/>
</dbReference>
<proteinExistence type="predicted"/>
<sequence length="158" mass="18036">KVQDEHGTLDKIFGGHSKDSYTATAITNVDNVKLYNMFTAWIVNRQYPLLIIEDPELVEIIQYLNPRAQLVKSDAIKNSIAYLSTISSKLSFTSDIWTSPNNKVFVSVIAHYIDECWTFQETLLDFSLLSGKHNRTNISNGFFKVIEDYGITSKVFIF</sequence>
<feature type="non-terminal residue" evidence="1">
    <location>
        <position position="1"/>
    </location>
</feature>
<gene>
    <name evidence="1" type="ORF">DHETER_LOCUS1658</name>
</gene>
<protein>
    <submittedName>
        <fullName evidence="1">11170_t:CDS:1</fullName>
    </submittedName>
</protein>
<evidence type="ECO:0000313" key="2">
    <source>
        <dbReference type="Proteomes" id="UP000789702"/>
    </source>
</evidence>
<evidence type="ECO:0000313" key="1">
    <source>
        <dbReference type="EMBL" id="CAG8469762.1"/>
    </source>
</evidence>
<accession>A0ACA9KGX2</accession>
<name>A0ACA9KGX2_9GLOM</name>
<organism evidence="1 2">
    <name type="scientific">Dentiscutata heterogama</name>
    <dbReference type="NCBI Taxonomy" id="1316150"/>
    <lineage>
        <taxon>Eukaryota</taxon>
        <taxon>Fungi</taxon>
        <taxon>Fungi incertae sedis</taxon>
        <taxon>Mucoromycota</taxon>
        <taxon>Glomeromycotina</taxon>
        <taxon>Glomeromycetes</taxon>
        <taxon>Diversisporales</taxon>
        <taxon>Gigasporaceae</taxon>
        <taxon>Dentiscutata</taxon>
    </lineage>
</organism>
<reference evidence="1" key="1">
    <citation type="submission" date="2021-06" db="EMBL/GenBank/DDBJ databases">
        <authorList>
            <person name="Kallberg Y."/>
            <person name="Tangrot J."/>
            <person name="Rosling A."/>
        </authorList>
    </citation>
    <scope>NUCLEOTIDE SEQUENCE</scope>
    <source>
        <strain evidence="1">IL203A</strain>
    </source>
</reference>
<comment type="caution">
    <text evidence="1">The sequence shown here is derived from an EMBL/GenBank/DDBJ whole genome shotgun (WGS) entry which is preliminary data.</text>
</comment>